<dbReference type="AlphaFoldDB" id="A0A072UFC2"/>
<accession>A0A072UFC2</accession>
<dbReference type="EMBL" id="CM001221">
    <property type="protein sequence ID" value="KEH28151.1"/>
    <property type="molecule type" value="Genomic_DNA"/>
</dbReference>
<proteinExistence type="predicted"/>
<sequence>MKEKREEIQFVFLTKLIKSIQEKKLNQMKRMMNQSEDSYFLNHPNSYPFVKGSAQSPLSAQPLQINNKDVDSDNWLHIYGDLWMKEGKSSE</sequence>
<evidence type="ECO:0000313" key="3">
    <source>
        <dbReference type="Proteomes" id="UP000002051"/>
    </source>
</evidence>
<organism evidence="1 3">
    <name type="scientific">Medicago truncatula</name>
    <name type="common">Barrel medic</name>
    <name type="synonym">Medicago tribuloides</name>
    <dbReference type="NCBI Taxonomy" id="3880"/>
    <lineage>
        <taxon>Eukaryota</taxon>
        <taxon>Viridiplantae</taxon>
        <taxon>Streptophyta</taxon>
        <taxon>Embryophyta</taxon>
        <taxon>Tracheophyta</taxon>
        <taxon>Spermatophyta</taxon>
        <taxon>Magnoliopsida</taxon>
        <taxon>eudicotyledons</taxon>
        <taxon>Gunneridae</taxon>
        <taxon>Pentapetalae</taxon>
        <taxon>rosids</taxon>
        <taxon>fabids</taxon>
        <taxon>Fabales</taxon>
        <taxon>Fabaceae</taxon>
        <taxon>Papilionoideae</taxon>
        <taxon>50 kb inversion clade</taxon>
        <taxon>NPAAA clade</taxon>
        <taxon>Hologalegina</taxon>
        <taxon>IRL clade</taxon>
        <taxon>Trifolieae</taxon>
        <taxon>Medicago</taxon>
    </lineage>
</organism>
<keyword evidence="3" id="KW-1185">Reference proteome</keyword>
<protein>
    <submittedName>
        <fullName evidence="1 2">Uncharacterized protein</fullName>
    </submittedName>
</protein>
<name>A0A072UFC2_MEDTR</name>
<reference evidence="1 3" key="1">
    <citation type="journal article" date="2011" name="Nature">
        <title>The Medicago genome provides insight into the evolution of rhizobial symbioses.</title>
        <authorList>
            <person name="Young N.D."/>
            <person name="Debelle F."/>
            <person name="Oldroyd G.E."/>
            <person name="Geurts R."/>
            <person name="Cannon S.B."/>
            <person name="Udvardi M.K."/>
            <person name="Benedito V.A."/>
            <person name="Mayer K.F."/>
            <person name="Gouzy J."/>
            <person name="Schoof H."/>
            <person name="Van de Peer Y."/>
            <person name="Proost S."/>
            <person name="Cook D.R."/>
            <person name="Meyers B.C."/>
            <person name="Spannagl M."/>
            <person name="Cheung F."/>
            <person name="De Mita S."/>
            <person name="Krishnakumar V."/>
            <person name="Gundlach H."/>
            <person name="Zhou S."/>
            <person name="Mudge J."/>
            <person name="Bharti A.K."/>
            <person name="Murray J.D."/>
            <person name="Naoumkina M.A."/>
            <person name="Rosen B."/>
            <person name="Silverstein K.A."/>
            <person name="Tang H."/>
            <person name="Rombauts S."/>
            <person name="Zhao P.X."/>
            <person name="Zhou P."/>
            <person name="Barbe V."/>
            <person name="Bardou P."/>
            <person name="Bechner M."/>
            <person name="Bellec A."/>
            <person name="Berger A."/>
            <person name="Berges H."/>
            <person name="Bidwell S."/>
            <person name="Bisseling T."/>
            <person name="Choisne N."/>
            <person name="Couloux A."/>
            <person name="Denny R."/>
            <person name="Deshpande S."/>
            <person name="Dai X."/>
            <person name="Doyle J.J."/>
            <person name="Dudez A.M."/>
            <person name="Farmer A.D."/>
            <person name="Fouteau S."/>
            <person name="Franken C."/>
            <person name="Gibelin C."/>
            <person name="Gish J."/>
            <person name="Goldstein S."/>
            <person name="Gonzalez A.J."/>
            <person name="Green P.J."/>
            <person name="Hallab A."/>
            <person name="Hartog M."/>
            <person name="Hua A."/>
            <person name="Humphray S.J."/>
            <person name="Jeong D.H."/>
            <person name="Jing Y."/>
            <person name="Jocker A."/>
            <person name="Kenton S.M."/>
            <person name="Kim D.J."/>
            <person name="Klee K."/>
            <person name="Lai H."/>
            <person name="Lang C."/>
            <person name="Lin S."/>
            <person name="Macmil S.L."/>
            <person name="Magdelenat G."/>
            <person name="Matthews L."/>
            <person name="McCorrison J."/>
            <person name="Monaghan E.L."/>
            <person name="Mun J.H."/>
            <person name="Najar F.Z."/>
            <person name="Nicholson C."/>
            <person name="Noirot C."/>
            <person name="O'Bleness M."/>
            <person name="Paule C.R."/>
            <person name="Poulain J."/>
            <person name="Prion F."/>
            <person name="Qin B."/>
            <person name="Qu C."/>
            <person name="Retzel E.F."/>
            <person name="Riddle C."/>
            <person name="Sallet E."/>
            <person name="Samain S."/>
            <person name="Samson N."/>
            <person name="Sanders I."/>
            <person name="Saurat O."/>
            <person name="Scarpelli C."/>
            <person name="Schiex T."/>
            <person name="Segurens B."/>
            <person name="Severin A.J."/>
            <person name="Sherrier D.J."/>
            <person name="Shi R."/>
            <person name="Sims S."/>
            <person name="Singer S.R."/>
            <person name="Sinharoy S."/>
            <person name="Sterck L."/>
            <person name="Viollet A."/>
            <person name="Wang B.B."/>
            <person name="Wang K."/>
            <person name="Wang M."/>
            <person name="Wang X."/>
            <person name="Warfsmann J."/>
            <person name="Weissenbach J."/>
            <person name="White D.D."/>
            <person name="White J.D."/>
            <person name="Wiley G.B."/>
            <person name="Wincker P."/>
            <person name="Xing Y."/>
            <person name="Yang L."/>
            <person name="Yao Z."/>
            <person name="Ying F."/>
            <person name="Zhai J."/>
            <person name="Zhou L."/>
            <person name="Zuber A."/>
            <person name="Denarie J."/>
            <person name="Dixon R.A."/>
            <person name="May G.D."/>
            <person name="Schwartz D.C."/>
            <person name="Rogers J."/>
            <person name="Quetier F."/>
            <person name="Town C.D."/>
            <person name="Roe B.A."/>
        </authorList>
    </citation>
    <scope>NUCLEOTIDE SEQUENCE [LARGE SCALE GENOMIC DNA]</scope>
    <source>
        <strain evidence="1">A17</strain>
        <strain evidence="2 3">cv. Jemalong A17</strain>
    </source>
</reference>
<gene>
    <name evidence="1" type="ordered locus">MTR_5g069215</name>
</gene>
<reference evidence="1 3" key="2">
    <citation type="journal article" date="2014" name="BMC Genomics">
        <title>An improved genome release (version Mt4.0) for the model legume Medicago truncatula.</title>
        <authorList>
            <person name="Tang H."/>
            <person name="Krishnakumar V."/>
            <person name="Bidwell S."/>
            <person name="Rosen B."/>
            <person name="Chan A."/>
            <person name="Zhou S."/>
            <person name="Gentzbittel L."/>
            <person name="Childs K.L."/>
            <person name="Yandell M."/>
            <person name="Gundlach H."/>
            <person name="Mayer K.F."/>
            <person name="Schwartz D.C."/>
            <person name="Town C.D."/>
        </authorList>
    </citation>
    <scope>GENOME REANNOTATION</scope>
    <source>
        <strain evidence="1">A17</strain>
        <strain evidence="2 3">cv. Jemalong A17</strain>
    </source>
</reference>
<dbReference type="Proteomes" id="UP000002051">
    <property type="component" value="Chromosome 5"/>
</dbReference>
<reference evidence="2" key="3">
    <citation type="submission" date="2015-04" db="UniProtKB">
        <authorList>
            <consortium name="EnsemblPlants"/>
        </authorList>
    </citation>
    <scope>IDENTIFICATION</scope>
    <source>
        <strain evidence="2">cv. Jemalong A17</strain>
    </source>
</reference>
<dbReference type="EnsemblPlants" id="KEH28151">
    <property type="protein sequence ID" value="KEH28151"/>
    <property type="gene ID" value="MTR_5g069215"/>
</dbReference>
<evidence type="ECO:0000313" key="1">
    <source>
        <dbReference type="EMBL" id="KEH28151.1"/>
    </source>
</evidence>
<dbReference type="HOGENOM" id="CLU_2430433_0_0_1"/>
<evidence type="ECO:0000313" key="2">
    <source>
        <dbReference type="EnsemblPlants" id="KEH28151"/>
    </source>
</evidence>